<dbReference type="CDD" id="cd02644">
    <property type="entry name" value="R3H_jag"/>
    <property type="match status" value="1"/>
</dbReference>
<proteinExistence type="predicted"/>
<dbReference type="PANTHER" id="PTHR35800:SF1">
    <property type="entry name" value="RNA-BINDING PROTEIN KHPB"/>
    <property type="match status" value="1"/>
</dbReference>
<evidence type="ECO:0000259" key="6">
    <source>
        <dbReference type="PROSITE" id="PS51061"/>
    </source>
</evidence>
<organism evidence="7 8">
    <name type="scientific">Acholeplasma hippikon</name>
    <dbReference type="NCBI Taxonomy" id="264636"/>
    <lineage>
        <taxon>Bacteria</taxon>
        <taxon>Bacillati</taxon>
        <taxon>Mycoplasmatota</taxon>
        <taxon>Mollicutes</taxon>
        <taxon>Acholeplasmatales</taxon>
        <taxon>Acholeplasmataceae</taxon>
        <taxon>Acholeplasma</taxon>
    </lineage>
</organism>
<evidence type="ECO:0000256" key="2">
    <source>
        <dbReference type="ARBA" id="ARBA00022884"/>
    </source>
</evidence>
<dbReference type="GO" id="GO:0071555">
    <property type="term" value="P:cell wall organization"/>
    <property type="evidence" value="ECO:0007669"/>
    <property type="project" value="UniProtKB-KW"/>
</dbReference>
<dbReference type="SMART" id="SM00393">
    <property type="entry name" value="R3H"/>
    <property type="match status" value="1"/>
</dbReference>
<dbReference type="InterPro" id="IPR036867">
    <property type="entry name" value="R3H_dom_sf"/>
</dbReference>
<accession>A0A449BKR1</accession>
<dbReference type="NCBIfam" id="NF041568">
    <property type="entry name" value="Jag_EloR"/>
    <property type="match status" value="1"/>
</dbReference>
<dbReference type="RefSeq" id="WP_051659063.1">
    <property type="nucleotide sequence ID" value="NZ_LR215050.1"/>
</dbReference>
<dbReference type="KEGG" id="ahk:NCTC10172_01087"/>
<dbReference type="InterPro" id="IPR001374">
    <property type="entry name" value="R3H_dom"/>
</dbReference>
<dbReference type="SUPFAM" id="SSF82708">
    <property type="entry name" value="R3H domain"/>
    <property type="match status" value="1"/>
</dbReference>
<evidence type="ECO:0000313" key="7">
    <source>
        <dbReference type="EMBL" id="VEU83039.1"/>
    </source>
</evidence>
<dbReference type="PROSITE" id="PS51061">
    <property type="entry name" value="R3H"/>
    <property type="match status" value="1"/>
</dbReference>
<keyword evidence="4" id="KW-0143">Chaperone</keyword>
<evidence type="ECO:0000256" key="4">
    <source>
        <dbReference type="ARBA" id="ARBA00023186"/>
    </source>
</evidence>
<dbReference type="InterPro" id="IPR032782">
    <property type="entry name" value="KhpB_N"/>
</dbReference>
<keyword evidence="3" id="KW-0133">Cell shape</keyword>
<evidence type="ECO:0000256" key="5">
    <source>
        <dbReference type="ARBA" id="ARBA00023316"/>
    </source>
</evidence>
<dbReference type="EMBL" id="LR215050">
    <property type="protein sequence ID" value="VEU83039.1"/>
    <property type="molecule type" value="Genomic_DNA"/>
</dbReference>
<evidence type="ECO:0000313" key="8">
    <source>
        <dbReference type="Proteomes" id="UP000290909"/>
    </source>
</evidence>
<feature type="domain" description="R3H" evidence="6">
    <location>
        <begin position="139"/>
        <end position="205"/>
    </location>
</feature>
<name>A0A449BKR1_9MOLU</name>
<dbReference type="STRING" id="1408416.GCA_000702765_01184"/>
<dbReference type="InterPro" id="IPR015946">
    <property type="entry name" value="KH_dom-like_a/b"/>
</dbReference>
<dbReference type="Pfam" id="PF01424">
    <property type="entry name" value="R3H"/>
    <property type="match status" value="1"/>
</dbReference>
<sequence length="206" mass="23329">MFKKVEIEAKTQQEALKKATELLKISANKISLEIIKEKKGFLGVGASTTYVASPKVDLVTEGKQYLESIIRALGIETRMEIRSVSPTEFYYRVQSNENALLIGKDGKTLLSFQTLLRNYLASFTSEPILVTLDIGNYHENRKKQLEILATKTAKEVARTRIAVKLDPMNAFDRRIIHAKLAEWRDVETESEGEGEDRAIIIRAKKN</sequence>
<keyword evidence="8" id="KW-1185">Reference proteome</keyword>
<dbReference type="InterPro" id="IPR039247">
    <property type="entry name" value="KhpB"/>
</dbReference>
<dbReference type="Gene3D" id="3.30.30.80">
    <property type="entry name" value="probable RNA-binding protein from clostridium symbiosum atcc 14940"/>
    <property type="match status" value="1"/>
</dbReference>
<keyword evidence="1" id="KW-0963">Cytoplasm</keyword>
<keyword evidence="5" id="KW-0961">Cell wall biogenesis/degradation</keyword>
<dbReference type="InterPro" id="IPR038247">
    <property type="entry name" value="Jag_N_dom_sf"/>
</dbReference>
<dbReference type="SMART" id="SM01245">
    <property type="entry name" value="Jag_N"/>
    <property type="match status" value="1"/>
</dbReference>
<dbReference type="GO" id="GO:0003723">
    <property type="term" value="F:RNA binding"/>
    <property type="evidence" value="ECO:0007669"/>
    <property type="project" value="UniProtKB-KW"/>
</dbReference>
<dbReference type="PANTHER" id="PTHR35800">
    <property type="entry name" value="PROTEIN JAG"/>
    <property type="match status" value="1"/>
</dbReference>
<keyword evidence="2" id="KW-0694">RNA-binding</keyword>
<dbReference type="Gene3D" id="3.30.300.20">
    <property type="match status" value="1"/>
</dbReference>
<dbReference type="GO" id="GO:0008360">
    <property type="term" value="P:regulation of cell shape"/>
    <property type="evidence" value="ECO:0007669"/>
    <property type="project" value="UniProtKB-KW"/>
</dbReference>
<dbReference type="InterPro" id="IPR034079">
    <property type="entry name" value="R3H_KhpB"/>
</dbReference>
<dbReference type="Gene3D" id="3.30.1370.50">
    <property type="entry name" value="R3H-like domain"/>
    <property type="match status" value="1"/>
</dbReference>
<dbReference type="Pfam" id="PF14804">
    <property type="entry name" value="Jag_N"/>
    <property type="match status" value="1"/>
</dbReference>
<protein>
    <submittedName>
        <fullName evidence="7">R3H domain</fullName>
    </submittedName>
</protein>
<dbReference type="CDD" id="cd02414">
    <property type="entry name" value="KH-II_Jag"/>
    <property type="match status" value="1"/>
</dbReference>
<evidence type="ECO:0000256" key="3">
    <source>
        <dbReference type="ARBA" id="ARBA00022960"/>
    </source>
</evidence>
<dbReference type="Proteomes" id="UP000290909">
    <property type="component" value="Chromosome"/>
</dbReference>
<dbReference type="AlphaFoldDB" id="A0A449BKR1"/>
<gene>
    <name evidence="7" type="ORF">NCTC10172_01087</name>
</gene>
<reference evidence="7 8" key="1">
    <citation type="submission" date="2019-01" db="EMBL/GenBank/DDBJ databases">
        <authorList>
            <consortium name="Pathogen Informatics"/>
        </authorList>
    </citation>
    <scope>NUCLEOTIDE SEQUENCE [LARGE SCALE GENOMIC DNA]</scope>
    <source>
        <strain evidence="7 8">NCTC10172</strain>
    </source>
</reference>
<evidence type="ECO:0000256" key="1">
    <source>
        <dbReference type="ARBA" id="ARBA00022490"/>
    </source>
</evidence>
<dbReference type="InterPro" id="IPR038008">
    <property type="entry name" value="Jag_KH"/>
</dbReference>